<evidence type="ECO:0000256" key="3">
    <source>
        <dbReference type="ARBA" id="ARBA00011887"/>
    </source>
</evidence>
<accession>A0ABP9S9T9</accession>
<dbReference type="EMBL" id="BAABLF010000021">
    <property type="protein sequence ID" value="GAA5193213.1"/>
    <property type="molecule type" value="Genomic_DNA"/>
</dbReference>
<dbReference type="InterPro" id="IPR003321">
    <property type="entry name" value="Cyt_c552"/>
</dbReference>
<dbReference type="EC" id="1.7.2.2" evidence="3"/>
<evidence type="ECO:0000256" key="2">
    <source>
        <dbReference type="ARBA" id="ARBA00009288"/>
    </source>
</evidence>
<proteinExistence type="inferred from homology"/>
<comment type="caution">
    <text evidence="11">The sequence shown here is derived from an EMBL/GenBank/DDBJ whole genome shotgun (WGS) entry which is preliminary data.</text>
</comment>
<dbReference type="SUPFAM" id="SSF48695">
    <property type="entry name" value="Multiheme cytochromes"/>
    <property type="match status" value="1"/>
</dbReference>
<dbReference type="PIRSF" id="PIRSF000243">
    <property type="entry name" value="Cyt_c552"/>
    <property type="match status" value="1"/>
</dbReference>
<comment type="subcellular location">
    <subcellularLocation>
        <location evidence="1">Cell envelope</location>
    </subcellularLocation>
</comment>
<keyword evidence="9" id="KW-0408">Iron</keyword>
<evidence type="ECO:0000256" key="7">
    <source>
        <dbReference type="ARBA" id="ARBA00022837"/>
    </source>
</evidence>
<sequence>MGAGTLGVVLTLGGCSEAVDPTESESWRGQYPEQYERWAQTETLEERVDMLAERPALVVLWGGSAYAKEFHSPRGHQFAVADVTHTLRTAQGEGDAACWSCKSPDAARLMAEQGENGFAAHQFAELGKEMGSAIGCADCHEPGSDTLRLARPFSQKAMAKIKQPFETQSLSMQGSQTCGQCHVTYYFQPEEENRVNIPWIFGNTADDIEKYYDTRGFYDWIHPVSGAFMVKARHPEFEHWSRSQHAKLDVGCVDCHMPANPDGEQAGVHDHKVRSALDNFDRACVRCHQSEERVATALAEAKSAIDAKREVVEALLVQAHYDAKAAQDGGADFDRVAGALMDIRHAQWRWDFATSSHGIHAHNPEEGLALLDKALEQVTLARAKLAIILNNLEVESVSYPDISTKAKAQQALQLDLDALTEQKKRYLETQVIPHWPKATSRGY</sequence>
<keyword evidence="8" id="KW-0560">Oxidoreductase</keyword>
<dbReference type="Proteomes" id="UP001501600">
    <property type="component" value="Unassembled WGS sequence"/>
</dbReference>
<evidence type="ECO:0000256" key="9">
    <source>
        <dbReference type="ARBA" id="ARBA00023004"/>
    </source>
</evidence>
<evidence type="ECO:0000256" key="4">
    <source>
        <dbReference type="ARBA" id="ARBA00022617"/>
    </source>
</evidence>
<evidence type="ECO:0000313" key="11">
    <source>
        <dbReference type="EMBL" id="GAA5193213.1"/>
    </source>
</evidence>
<evidence type="ECO:0000256" key="8">
    <source>
        <dbReference type="ARBA" id="ARBA00023002"/>
    </source>
</evidence>
<keyword evidence="4" id="KW-0349">Heme</keyword>
<keyword evidence="7" id="KW-0106">Calcium</keyword>
<evidence type="ECO:0000256" key="10">
    <source>
        <dbReference type="ARBA" id="ARBA00049131"/>
    </source>
</evidence>
<dbReference type="Gene3D" id="1.10.1130.10">
    <property type="entry name" value="Flavocytochrome C3, Chain A"/>
    <property type="match status" value="1"/>
</dbReference>
<evidence type="ECO:0000313" key="12">
    <source>
        <dbReference type="Proteomes" id="UP001501600"/>
    </source>
</evidence>
<evidence type="ECO:0000256" key="1">
    <source>
        <dbReference type="ARBA" id="ARBA00004196"/>
    </source>
</evidence>
<comment type="similarity">
    <text evidence="2">Belongs to the cytochrome c-552 family.</text>
</comment>
<dbReference type="Gene3D" id="1.20.140.10">
    <property type="entry name" value="Butyryl-CoA Dehydrogenase, subunit A, domain 3"/>
    <property type="match status" value="1"/>
</dbReference>
<evidence type="ECO:0000256" key="6">
    <source>
        <dbReference type="ARBA" id="ARBA00022729"/>
    </source>
</evidence>
<protein>
    <recommendedName>
        <fullName evidence="3">nitrite reductase (cytochrome; ammonia-forming)</fullName>
        <ecNumber evidence="3">1.7.2.2</ecNumber>
    </recommendedName>
</protein>
<keyword evidence="6" id="KW-0732">Signal</keyword>
<dbReference type="CDD" id="cd00548">
    <property type="entry name" value="NrfA-like"/>
    <property type="match status" value="1"/>
</dbReference>
<dbReference type="PANTHER" id="PTHR30633:SF0">
    <property type="entry name" value="CYTOCHROME C-552"/>
    <property type="match status" value="1"/>
</dbReference>
<dbReference type="PANTHER" id="PTHR30633">
    <property type="entry name" value="CYTOCHROME C-552 RESPIRATORY NITRITE REDUCTASE"/>
    <property type="match status" value="1"/>
</dbReference>
<name>A0ABP9S9T9_9GAMM</name>
<gene>
    <name evidence="11" type="primary">nrfA_3</name>
    <name evidence="11" type="ORF">GCM10025772_23780</name>
</gene>
<evidence type="ECO:0000256" key="5">
    <source>
        <dbReference type="ARBA" id="ARBA00022723"/>
    </source>
</evidence>
<dbReference type="Pfam" id="PF02335">
    <property type="entry name" value="Cytochrom_C552"/>
    <property type="match status" value="1"/>
</dbReference>
<reference evidence="12" key="1">
    <citation type="journal article" date="2019" name="Int. J. Syst. Evol. Microbiol.">
        <title>The Global Catalogue of Microorganisms (GCM) 10K type strain sequencing project: providing services to taxonomists for standard genome sequencing and annotation.</title>
        <authorList>
            <consortium name="The Broad Institute Genomics Platform"/>
            <consortium name="The Broad Institute Genome Sequencing Center for Infectious Disease"/>
            <person name="Wu L."/>
            <person name="Ma J."/>
        </authorList>
    </citation>
    <scope>NUCLEOTIDE SEQUENCE [LARGE SCALE GENOMIC DNA]</scope>
    <source>
        <strain evidence="12">JCM 18720</strain>
    </source>
</reference>
<keyword evidence="5" id="KW-0479">Metal-binding</keyword>
<keyword evidence="12" id="KW-1185">Reference proteome</keyword>
<organism evidence="11 12">
    <name type="scientific">Ferrimonas gelatinilytica</name>
    <dbReference type="NCBI Taxonomy" id="1255257"/>
    <lineage>
        <taxon>Bacteria</taxon>
        <taxon>Pseudomonadati</taxon>
        <taxon>Pseudomonadota</taxon>
        <taxon>Gammaproteobacteria</taxon>
        <taxon>Alteromonadales</taxon>
        <taxon>Ferrimonadaceae</taxon>
        <taxon>Ferrimonas</taxon>
    </lineage>
</organism>
<dbReference type="InterPro" id="IPR036280">
    <property type="entry name" value="Multihaem_cyt_sf"/>
</dbReference>
<comment type="catalytic activity">
    <reaction evidence="10">
        <text>6 Fe(III)-[cytochrome c] + NH4(+) + 2 H2O = 6 Fe(II)-[cytochrome c] + nitrite + 8 H(+)</text>
        <dbReference type="Rhea" id="RHEA:13089"/>
        <dbReference type="Rhea" id="RHEA-COMP:10350"/>
        <dbReference type="Rhea" id="RHEA-COMP:14399"/>
        <dbReference type="ChEBI" id="CHEBI:15377"/>
        <dbReference type="ChEBI" id="CHEBI:15378"/>
        <dbReference type="ChEBI" id="CHEBI:16301"/>
        <dbReference type="ChEBI" id="CHEBI:28938"/>
        <dbReference type="ChEBI" id="CHEBI:29033"/>
        <dbReference type="ChEBI" id="CHEBI:29034"/>
        <dbReference type="EC" id="1.7.2.2"/>
    </reaction>
</comment>